<proteinExistence type="predicted"/>
<protein>
    <recommendedName>
        <fullName evidence="3">Urease accessory protein UreD</fullName>
    </recommendedName>
</protein>
<accession>A0ABU0W3P9</accession>
<evidence type="ECO:0000313" key="2">
    <source>
        <dbReference type="Proteomes" id="UP001239019"/>
    </source>
</evidence>
<dbReference type="EMBL" id="JAVDDT010000001">
    <property type="protein sequence ID" value="MDQ2068647.1"/>
    <property type="molecule type" value="Genomic_DNA"/>
</dbReference>
<evidence type="ECO:0008006" key="3">
    <source>
        <dbReference type="Google" id="ProtNLM"/>
    </source>
</evidence>
<dbReference type="RefSeq" id="WP_306727129.1">
    <property type="nucleotide sequence ID" value="NZ_JAVDDT010000001.1"/>
</dbReference>
<organism evidence="1 2">
    <name type="scientific">Natronospira bacteriovora</name>
    <dbReference type="NCBI Taxonomy" id="3069753"/>
    <lineage>
        <taxon>Bacteria</taxon>
        <taxon>Pseudomonadati</taxon>
        <taxon>Pseudomonadota</taxon>
        <taxon>Gammaproteobacteria</taxon>
        <taxon>Natronospirales</taxon>
        <taxon>Natronospiraceae</taxon>
        <taxon>Natronospira</taxon>
    </lineage>
</organism>
<evidence type="ECO:0000313" key="1">
    <source>
        <dbReference type="EMBL" id="MDQ2068647.1"/>
    </source>
</evidence>
<reference evidence="1 2" key="1">
    <citation type="submission" date="2023-08" db="EMBL/GenBank/DDBJ databases">
        <title>Whole-genome sequencing of halo(alkali)philic microorganisms from hypersaline lakes.</title>
        <authorList>
            <person name="Sorokin D.Y."/>
            <person name="Abbas B."/>
            <person name="Merkel A.Y."/>
        </authorList>
    </citation>
    <scope>NUCLEOTIDE SEQUENCE [LARGE SCALE GENOMIC DNA]</scope>
    <source>
        <strain evidence="1 2">AB-CW4</strain>
    </source>
</reference>
<comment type="caution">
    <text evidence="1">The sequence shown here is derived from an EMBL/GenBank/DDBJ whole genome shotgun (WGS) entry which is preliminary data.</text>
</comment>
<gene>
    <name evidence="1" type="ORF">RBH19_02010</name>
</gene>
<sequence length="298" mass="33258">MSETVAYPFLRPLAGTISAAAWRYRGYEGLMELGGVIPHWDYTTDIVVSRNLDVHADNLLEECALRDGAKFVISVGLTTGDVGIRRSLWKEELLISRGQGVLEREISIELPGQELQGHLDLMTSVSLVDGEPKNRLAPSFPGSRIWDDRLVCQLEGGGGRLPMEASDFTAVDPRLGKAPWMFHLETSDLDASFLGHFQVRLNSHRGDVIEAIHNSDTAILERLTNELVHHLISQVMDWDDYSGKSDDYEEESIGWTVSQWLDQAFPEEGLDEIMAMRKRAPAKFRAILSSTFGGHHGD</sequence>
<keyword evidence="2" id="KW-1185">Reference proteome</keyword>
<dbReference type="Proteomes" id="UP001239019">
    <property type="component" value="Unassembled WGS sequence"/>
</dbReference>
<name>A0ABU0W3P9_9GAMM</name>